<dbReference type="PATRIC" id="fig|329854.7.peg.1130"/>
<reference evidence="1 2" key="1">
    <citation type="submission" date="2016-02" db="EMBL/GenBank/DDBJ databases">
        <authorList>
            <person name="Wen L."/>
            <person name="He K."/>
            <person name="Yang H."/>
        </authorList>
    </citation>
    <scope>NUCLEOTIDE SEQUENCE [LARGE SCALE GENOMIC DNA]</scope>
    <source>
        <strain evidence="1 2">KLE1704</strain>
    </source>
</reference>
<evidence type="ECO:0000313" key="2">
    <source>
        <dbReference type="Proteomes" id="UP000070319"/>
    </source>
</evidence>
<dbReference type="Proteomes" id="UP000070319">
    <property type="component" value="Unassembled WGS sequence"/>
</dbReference>
<gene>
    <name evidence="1" type="ORF">HMPREF2531_01118</name>
</gene>
<evidence type="ECO:0000313" key="1">
    <source>
        <dbReference type="EMBL" id="KXT54019.1"/>
    </source>
</evidence>
<proteinExistence type="predicted"/>
<protein>
    <submittedName>
        <fullName evidence="1">Uncharacterized protein</fullName>
    </submittedName>
</protein>
<name>A0A139LRF1_9BACE</name>
<sequence length="40" mass="4708">MTQPIRLKIRGKSYLYCHNIKRINLFVISFDMGGPILRTL</sequence>
<organism evidence="1">
    <name type="scientific">Bacteroides intestinalis</name>
    <dbReference type="NCBI Taxonomy" id="329854"/>
    <lineage>
        <taxon>Bacteria</taxon>
        <taxon>Pseudomonadati</taxon>
        <taxon>Bacteroidota</taxon>
        <taxon>Bacteroidia</taxon>
        <taxon>Bacteroidales</taxon>
        <taxon>Bacteroidaceae</taxon>
        <taxon>Bacteroides</taxon>
    </lineage>
</organism>
<comment type="caution">
    <text evidence="1">The sequence shown here is derived from an EMBL/GenBank/DDBJ whole genome shotgun (WGS) entry which is preliminary data.</text>
</comment>
<accession>A0A139LRF1</accession>
<dbReference type="EMBL" id="LTDF01000048">
    <property type="protein sequence ID" value="KXT54019.1"/>
    <property type="molecule type" value="Genomic_DNA"/>
</dbReference>
<dbReference type="AlphaFoldDB" id="A0A139LRF1"/>